<evidence type="ECO:0000313" key="12">
    <source>
        <dbReference type="Proteomes" id="UP000594262"/>
    </source>
</evidence>
<dbReference type="PANTHER" id="PTHR13007:SF19">
    <property type="entry name" value="PRE-MRNA-SPLICING FACTOR 18"/>
    <property type="match status" value="1"/>
</dbReference>
<dbReference type="Pfam" id="PF08799">
    <property type="entry name" value="PRP4"/>
    <property type="match status" value="1"/>
</dbReference>
<evidence type="ECO:0000256" key="6">
    <source>
        <dbReference type="ARBA" id="ARBA00023187"/>
    </source>
</evidence>
<keyword evidence="6" id="KW-0508">mRNA splicing</keyword>
<dbReference type="GO" id="GO:0005682">
    <property type="term" value="C:U5 snRNP"/>
    <property type="evidence" value="ECO:0007669"/>
    <property type="project" value="TreeGrafter"/>
</dbReference>
<dbReference type="FunFam" id="1.20.940.10:FF:000002">
    <property type="entry name" value="Pre-mRNA processing factor 18"/>
    <property type="match status" value="1"/>
</dbReference>
<dbReference type="InterPro" id="IPR039979">
    <property type="entry name" value="PRPF18"/>
</dbReference>
<accession>A0A7M5X3Y1</accession>
<evidence type="ECO:0000256" key="1">
    <source>
        <dbReference type="ARBA" id="ARBA00004123"/>
    </source>
</evidence>
<dbReference type="AlphaFoldDB" id="A0A7M5X3Y1"/>
<sequence length="351" mass="40546">MEALLAEMERKRKQVDKCEVTSKKKFFKRGDLAAKQAEEYKKKEQERLAKKGLLKEKEQEEADRSEYIRSIIKTKPGKSETQTNYKDIPHSEVQKRLRERGEPIRLFGETIEETCQRLRLVEMTVKDDAKGLRNDFKAAMDRLDQAYMDQLTKESGSSSSKAHDVRIAEDILTLDELTEMAKELNQGNMQLDSKVVLEFLRFVSKEWGKGLNERAPDEKMTLQGKLKSGQYEQTMAYLKPLFRKLRSVSLSRDILNALVCIVEHMMEREYVKASDKYLQMAIGNAPWPIGVTNPGIHARTGREKISTALVAHVLNDETQRKYIQALKRLMTYCQKRFPADPSKCIEYNGVN</sequence>
<feature type="domain" description="Pre-mRNA processing factor 4 (PRP4)-like" evidence="10">
    <location>
        <begin position="88"/>
        <end position="138"/>
    </location>
</feature>
<protein>
    <recommendedName>
        <fullName evidence="3">Pre-mRNA-splicing factor 18</fullName>
    </recommendedName>
    <alternativeName>
        <fullName evidence="8">PRP18 homolog</fullName>
    </alternativeName>
</protein>
<dbReference type="PANTHER" id="PTHR13007">
    <property type="entry name" value="PRE-MRNA SPLICING FACTOR-RELATED"/>
    <property type="match status" value="1"/>
</dbReference>
<dbReference type="SUPFAM" id="SSF47938">
    <property type="entry name" value="Functional domain of the splicing factor Prp18"/>
    <property type="match status" value="1"/>
</dbReference>
<keyword evidence="4" id="KW-0507">mRNA processing</keyword>
<proteinExistence type="inferred from homology"/>
<dbReference type="GO" id="GO:0000350">
    <property type="term" value="P:generation of catalytic spliceosome for second transesterification step"/>
    <property type="evidence" value="ECO:0007669"/>
    <property type="project" value="TreeGrafter"/>
</dbReference>
<dbReference type="GeneID" id="136800520"/>
<comment type="subcellular location">
    <subcellularLocation>
        <location evidence="1">Nucleus</location>
    </subcellularLocation>
</comment>
<evidence type="ECO:0000256" key="5">
    <source>
        <dbReference type="ARBA" id="ARBA00022728"/>
    </source>
</evidence>
<feature type="coiled-coil region" evidence="9">
    <location>
        <begin position="1"/>
        <end position="63"/>
    </location>
</feature>
<dbReference type="Proteomes" id="UP000594262">
    <property type="component" value="Unplaced"/>
</dbReference>
<reference evidence="11" key="1">
    <citation type="submission" date="2021-01" db="UniProtKB">
        <authorList>
            <consortium name="EnsemblMetazoa"/>
        </authorList>
    </citation>
    <scope>IDENTIFICATION</scope>
</reference>
<evidence type="ECO:0000256" key="3">
    <source>
        <dbReference type="ARBA" id="ARBA00018242"/>
    </source>
</evidence>
<dbReference type="SMART" id="SM00500">
    <property type="entry name" value="SFM"/>
    <property type="match status" value="1"/>
</dbReference>
<name>A0A7M5X3Y1_9CNID</name>
<dbReference type="SUPFAM" id="SSF158230">
    <property type="entry name" value="PRP4-like"/>
    <property type="match status" value="1"/>
</dbReference>
<comment type="similarity">
    <text evidence="2">Belongs to the PRP18 family.</text>
</comment>
<evidence type="ECO:0000256" key="9">
    <source>
        <dbReference type="SAM" id="Coils"/>
    </source>
</evidence>
<dbReference type="GO" id="GO:0071021">
    <property type="term" value="C:U2-type post-spliceosomal complex"/>
    <property type="evidence" value="ECO:0007669"/>
    <property type="project" value="TreeGrafter"/>
</dbReference>
<dbReference type="GO" id="GO:0046540">
    <property type="term" value="C:U4/U6 x U5 tri-snRNP complex"/>
    <property type="evidence" value="ECO:0007669"/>
    <property type="project" value="TreeGrafter"/>
</dbReference>
<dbReference type="RefSeq" id="XP_066913281.1">
    <property type="nucleotide sequence ID" value="XM_067057180.1"/>
</dbReference>
<dbReference type="Pfam" id="PF02840">
    <property type="entry name" value="Prp18"/>
    <property type="match status" value="1"/>
</dbReference>
<keyword evidence="12" id="KW-1185">Reference proteome</keyword>
<keyword evidence="7" id="KW-0539">Nucleus</keyword>
<dbReference type="InterPro" id="IPR036285">
    <property type="entry name" value="PRP4-like_sf"/>
</dbReference>
<evidence type="ECO:0000259" key="10">
    <source>
        <dbReference type="SMART" id="SM00500"/>
    </source>
</evidence>
<dbReference type="Gene3D" id="4.10.280.110">
    <property type="entry name" value="Pre-mRNA processing factor 4 domain"/>
    <property type="match status" value="1"/>
</dbReference>
<evidence type="ECO:0000313" key="11">
    <source>
        <dbReference type="EnsemblMetazoa" id="CLYHEMP016812.1"/>
    </source>
</evidence>
<organism evidence="11 12">
    <name type="scientific">Clytia hemisphaerica</name>
    <dbReference type="NCBI Taxonomy" id="252671"/>
    <lineage>
        <taxon>Eukaryota</taxon>
        <taxon>Metazoa</taxon>
        <taxon>Cnidaria</taxon>
        <taxon>Hydrozoa</taxon>
        <taxon>Hydroidolina</taxon>
        <taxon>Leptothecata</taxon>
        <taxon>Obeliida</taxon>
        <taxon>Clytiidae</taxon>
        <taxon>Clytia</taxon>
    </lineage>
</organism>
<keyword evidence="9" id="KW-0175">Coiled coil</keyword>
<keyword evidence="5" id="KW-0747">Spliceosome</keyword>
<dbReference type="EnsemblMetazoa" id="CLYHEMT016812.1">
    <property type="protein sequence ID" value="CLYHEMP016812.1"/>
    <property type="gene ID" value="CLYHEMG016812"/>
</dbReference>
<evidence type="ECO:0000256" key="7">
    <source>
        <dbReference type="ARBA" id="ARBA00023242"/>
    </source>
</evidence>
<dbReference type="InterPro" id="IPR004098">
    <property type="entry name" value="Prp18"/>
</dbReference>
<dbReference type="Gene3D" id="1.20.940.10">
    <property type="entry name" value="Functional domain of the splicing factor Prp18"/>
    <property type="match status" value="1"/>
</dbReference>
<dbReference type="OrthoDB" id="10261918at2759"/>
<evidence type="ECO:0000256" key="2">
    <source>
        <dbReference type="ARBA" id="ARBA00008137"/>
    </source>
</evidence>
<dbReference type="InterPro" id="IPR014906">
    <property type="entry name" value="PRP4-like"/>
</dbReference>
<evidence type="ECO:0000256" key="4">
    <source>
        <dbReference type="ARBA" id="ARBA00022664"/>
    </source>
</evidence>
<evidence type="ECO:0000256" key="8">
    <source>
        <dbReference type="ARBA" id="ARBA00031388"/>
    </source>
</evidence>